<organism evidence="1 2">
    <name type="scientific">Plakobranchus ocellatus</name>
    <dbReference type="NCBI Taxonomy" id="259542"/>
    <lineage>
        <taxon>Eukaryota</taxon>
        <taxon>Metazoa</taxon>
        <taxon>Spiralia</taxon>
        <taxon>Lophotrochozoa</taxon>
        <taxon>Mollusca</taxon>
        <taxon>Gastropoda</taxon>
        <taxon>Heterobranchia</taxon>
        <taxon>Euthyneura</taxon>
        <taxon>Panpulmonata</taxon>
        <taxon>Sacoglossa</taxon>
        <taxon>Placobranchoidea</taxon>
        <taxon>Plakobranchidae</taxon>
        <taxon>Plakobranchus</taxon>
    </lineage>
</organism>
<dbReference type="AlphaFoldDB" id="A0AAV4E2H3"/>
<gene>
    <name evidence="1" type="ORF">PoB_007697000</name>
</gene>
<evidence type="ECO:0000313" key="2">
    <source>
        <dbReference type="Proteomes" id="UP000735302"/>
    </source>
</evidence>
<keyword evidence="2" id="KW-1185">Reference proteome</keyword>
<comment type="caution">
    <text evidence="1">The sequence shown here is derived from an EMBL/GenBank/DDBJ whole genome shotgun (WGS) entry which is preliminary data.</text>
</comment>
<proteinExistence type="predicted"/>
<accession>A0AAV4E2H3</accession>
<dbReference type="EMBL" id="BLXT01008612">
    <property type="protein sequence ID" value="GFO50465.1"/>
    <property type="molecule type" value="Genomic_DNA"/>
</dbReference>
<name>A0AAV4E2H3_9GAST</name>
<evidence type="ECO:0000313" key="1">
    <source>
        <dbReference type="EMBL" id="GFO50465.1"/>
    </source>
</evidence>
<protein>
    <submittedName>
        <fullName evidence="1">Uncharacterized protein</fullName>
    </submittedName>
</protein>
<reference evidence="1 2" key="1">
    <citation type="journal article" date="2021" name="Elife">
        <title>Chloroplast acquisition without the gene transfer in kleptoplastic sea slugs, Plakobranchus ocellatus.</title>
        <authorList>
            <person name="Maeda T."/>
            <person name="Takahashi S."/>
            <person name="Yoshida T."/>
            <person name="Shimamura S."/>
            <person name="Takaki Y."/>
            <person name="Nagai Y."/>
            <person name="Toyoda A."/>
            <person name="Suzuki Y."/>
            <person name="Arimoto A."/>
            <person name="Ishii H."/>
            <person name="Satoh N."/>
            <person name="Nishiyama T."/>
            <person name="Hasebe M."/>
            <person name="Maruyama T."/>
            <person name="Minagawa J."/>
            <person name="Obokata J."/>
            <person name="Shigenobu S."/>
        </authorList>
    </citation>
    <scope>NUCLEOTIDE SEQUENCE [LARGE SCALE GENOMIC DNA]</scope>
</reference>
<sequence>MTAIDLTQMQMSPHGRDTVMVITSVFSKWAMAVPIICSGTFRQRLEFLRTQAAARIAANNKYHDDTTNNHGQRFHIRDKVLLRQHPLGCDKPDIMAACIPLWQHQSSQKRTSCMT</sequence>
<dbReference type="Proteomes" id="UP000735302">
    <property type="component" value="Unassembled WGS sequence"/>
</dbReference>